<dbReference type="PANTHER" id="PTHR30176:SF3">
    <property type="entry name" value="FERREDOXIN-TYPE PROTEIN NAPH"/>
    <property type="match status" value="1"/>
</dbReference>
<keyword evidence="7" id="KW-1133">Transmembrane helix</keyword>
<dbReference type="EMBL" id="DNAA01000100">
    <property type="protein sequence ID" value="HBA08822.1"/>
    <property type="molecule type" value="Genomic_DNA"/>
</dbReference>
<name>A0A351R9V1_9PROT</name>
<feature type="domain" description="4Fe-4S ferredoxin-type" evidence="8">
    <location>
        <begin position="264"/>
        <end position="292"/>
    </location>
</feature>
<evidence type="ECO:0000256" key="4">
    <source>
        <dbReference type="ARBA" id="ARBA00022982"/>
    </source>
</evidence>
<keyword evidence="4" id="KW-0249">Electron transport</keyword>
<evidence type="ECO:0000313" key="9">
    <source>
        <dbReference type="EMBL" id="HBA08822.1"/>
    </source>
</evidence>
<dbReference type="InterPro" id="IPR017896">
    <property type="entry name" value="4Fe4S_Fe-S-bd"/>
</dbReference>
<comment type="caution">
    <text evidence="9">The sequence shown here is derived from an EMBL/GenBank/DDBJ whole genome shotgun (WGS) entry which is preliminary data.</text>
</comment>
<evidence type="ECO:0000256" key="3">
    <source>
        <dbReference type="ARBA" id="ARBA00022723"/>
    </source>
</evidence>
<dbReference type="InterPro" id="IPR032879">
    <property type="entry name" value="FixG_C"/>
</dbReference>
<dbReference type="Gene3D" id="1.10.1060.10">
    <property type="entry name" value="Alpha-helical ferredoxin"/>
    <property type="match status" value="1"/>
</dbReference>
<dbReference type="SUPFAM" id="SSF54862">
    <property type="entry name" value="4Fe-4S ferredoxins"/>
    <property type="match status" value="1"/>
</dbReference>
<dbReference type="Pfam" id="PF12801">
    <property type="entry name" value="Fer4_5"/>
    <property type="match status" value="1"/>
</dbReference>
<gene>
    <name evidence="9" type="primary">ccoG</name>
    <name evidence="9" type="ORF">DCW48_04080</name>
</gene>
<proteinExistence type="predicted"/>
<protein>
    <submittedName>
        <fullName evidence="9">Cytochrome c oxidase accessory protein CcoG</fullName>
    </submittedName>
</protein>
<dbReference type="FunFam" id="1.10.1060.10:FF:000015">
    <property type="entry name" value="Cytochrome c oxidase accessory protein CcoG"/>
    <property type="match status" value="1"/>
</dbReference>
<keyword evidence="1" id="KW-0813">Transport</keyword>
<dbReference type="NCBIfam" id="TIGR02745">
    <property type="entry name" value="ccoG_rdxA_fixG"/>
    <property type="match status" value="1"/>
</dbReference>
<keyword evidence="2" id="KW-0004">4Fe-4S</keyword>
<dbReference type="GO" id="GO:0005886">
    <property type="term" value="C:plasma membrane"/>
    <property type="evidence" value="ECO:0007669"/>
    <property type="project" value="TreeGrafter"/>
</dbReference>
<dbReference type="PROSITE" id="PS00198">
    <property type="entry name" value="4FE4S_FER_1"/>
    <property type="match status" value="1"/>
</dbReference>
<feature type="transmembrane region" description="Helical" evidence="7">
    <location>
        <begin position="92"/>
        <end position="113"/>
    </location>
</feature>
<dbReference type="PROSITE" id="PS51379">
    <property type="entry name" value="4FE4S_FER_2"/>
    <property type="match status" value="1"/>
</dbReference>
<reference evidence="9 10" key="1">
    <citation type="journal article" date="2018" name="Nat. Biotechnol.">
        <title>A standardized bacterial taxonomy based on genome phylogeny substantially revises the tree of life.</title>
        <authorList>
            <person name="Parks D.H."/>
            <person name="Chuvochina M."/>
            <person name="Waite D.W."/>
            <person name="Rinke C."/>
            <person name="Skarshewski A."/>
            <person name="Chaumeil P.A."/>
            <person name="Hugenholtz P."/>
        </authorList>
    </citation>
    <scope>NUCLEOTIDE SEQUENCE [LARGE SCALE GENOMIC DNA]</scope>
    <source>
        <strain evidence="9">UBA9958</strain>
    </source>
</reference>
<accession>A0A351R9V1</accession>
<dbReference type="GO" id="GO:0051539">
    <property type="term" value="F:4 iron, 4 sulfur cluster binding"/>
    <property type="evidence" value="ECO:0007669"/>
    <property type="project" value="UniProtKB-KW"/>
</dbReference>
<dbReference type="InterPro" id="IPR009051">
    <property type="entry name" value="Helical_ferredxn"/>
</dbReference>
<evidence type="ECO:0000313" key="10">
    <source>
        <dbReference type="Proteomes" id="UP000264313"/>
    </source>
</evidence>
<dbReference type="InterPro" id="IPR013783">
    <property type="entry name" value="Ig-like_fold"/>
</dbReference>
<keyword evidence="3" id="KW-0479">Metal-binding</keyword>
<feature type="transmembrane region" description="Helical" evidence="7">
    <location>
        <begin position="203"/>
        <end position="220"/>
    </location>
</feature>
<organism evidence="9 10">
    <name type="scientific">Methylotenera mobilis</name>
    <dbReference type="NCBI Taxonomy" id="359408"/>
    <lineage>
        <taxon>Bacteria</taxon>
        <taxon>Pseudomonadati</taxon>
        <taxon>Pseudomonadota</taxon>
        <taxon>Betaproteobacteria</taxon>
        <taxon>Nitrosomonadales</taxon>
        <taxon>Methylophilaceae</taxon>
        <taxon>Methylotenera</taxon>
    </lineage>
</organism>
<evidence type="ECO:0000259" key="8">
    <source>
        <dbReference type="PROSITE" id="PS51379"/>
    </source>
</evidence>
<keyword evidence="7" id="KW-0472">Membrane</keyword>
<evidence type="ECO:0000256" key="6">
    <source>
        <dbReference type="ARBA" id="ARBA00023014"/>
    </source>
</evidence>
<evidence type="ECO:0000256" key="7">
    <source>
        <dbReference type="SAM" id="Phobius"/>
    </source>
</evidence>
<dbReference type="STRING" id="1132855.GCA_000384255_02334"/>
<keyword evidence="6" id="KW-0411">Iron-sulfur</keyword>
<dbReference type="Proteomes" id="UP000264313">
    <property type="component" value="Unassembled WGS sequence"/>
</dbReference>
<evidence type="ECO:0000256" key="5">
    <source>
        <dbReference type="ARBA" id="ARBA00023004"/>
    </source>
</evidence>
<dbReference type="PANTHER" id="PTHR30176">
    <property type="entry name" value="FERREDOXIN-TYPE PROTEIN NAPH"/>
    <property type="match status" value="1"/>
</dbReference>
<dbReference type="GO" id="GO:0046872">
    <property type="term" value="F:metal ion binding"/>
    <property type="evidence" value="ECO:0007669"/>
    <property type="project" value="UniProtKB-KW"/>
</dbReference>
<evidence type="ECO:0000256" key="1">
    <source>
        <dbReference type="ARBA" id="ARBA00022448"/>
    </source>
</evidence>
<evidence type="ECO:0000256" key="2">
    <source>
        <dbReference type="ARBA" id="ARBA00022485"/>
    </source>
</evidence>
<sequence>MSTQKSKSKKTIPIVNDPAQPVTRSLYEPHQKIYPRNTSGLYKNWRWIMIWITQIVFYGVPWLQWGERQAVLLDIGTHRFYIFGLVLYPQDLIYLVVILIIAALALFLFTAVAGRLWCGFACPQSVYTKIFLWIERQVEGDRAARLRLDASKLNRNKLLKKTLKHSLWISFSVWTGFTFLGYFTPIRELIQGILQFHLSPWETFWISFYGFATYGNAGFLREQICKHMCPYARFQSAMFDNDTLIVTYDEERGEPRSGRSRKVDAKQSGLGDCIDCNFCVQVCPTGIDIRNGLQYECISCGLCVDACNSIMDKMEYPRGLIRFSTQNALTNHWTQEQVVKKILRPRVLIYTGLLLLMSAGLVYSLVTRVPFKVDIIRDRGVMSRLVAGGKVENVYQMQITNASEQLETFKISVSGIEGLSLASNKEFTVNAAESRMVAVSLQITDGSIKSGSHPVIFEIVANKSNERLFEKSIFYMSR</sequence>
<dbReference type="Gene3D" id="2.60.40.10">
    <property type="entry name" value="Immunoglobulins"/>
    <property type="match status" value="1"/>
</dbReference>
<feature type="transmembrane region" description="Helical" evidence="7">
    <location>
        <begin position="347"/>
        <end position="366"/>
    </location>
</feature>
<dbReference type="InterPro" id="IPR017900">
    <property type="entry name" value="4Fe4S_Fe_S_CS"/>
</dbReference>
<dbReference type="InterPro" id="IPR051684">
    <property type="entry name" value="Electron_Trans/Redox"/>
</dbReference>
<dbReference type="Pfam" id="PF11614">
    <property type="entry name" value="FixG_C"/>
    <property type="match status" value="1"/>
</dbReference>
<dbReference type="InterPro" id="IPR014116">
    <property type="entry name" value="Cyt_c_oxidase_cbb3_FixG"/>
</dbReference>
<feature type="transmembrane region" description="Helical" evidence="7">
    <location>
        <begin position="165"/>
        <end position="183"/>
    </location>
</feature>
<keyword evidence="7" id="KW-0812">Transmembrane</keyword>
<dbReference type="AlphaFoldDB" id="A0A351R9V1"/>
<keyword evidence="5" id="KW-0408">Iron</keyword>
<feature type="transmembrane region" description="Helical" evidence="7">
    <location>
        <begin position="45"/>
        <end position="63"/>
    </location>
</feature>
<dbReference type="Pfam" id="PF13746">
    <property type="entry name" value="Fer4_18"/>
    <property type="match status" value="1"/>
</dbReference>